<keyword evidence="2" id="KW-1185">Reference proteome</keyword>
<dbReference type="EMBL" id="CAVMJV010000036">
    <property type="protein sequence ID" value="CAK5078636.1"/>
    <property type="molecule type" value="Genomic_DNA"/>
</dbReference>
<protein>
    <submittedName>
        <fullName evidence="1">Uncharacterized protein</fullName>
    </submittedName>
</protein>
<organism evidence="1 2">
    <name type="scientific">Meloidogyne enterolobii</name>
    <name type="common">Root-knot nematode worm</name>
    <name type="synonym">Meloidogyne mayaguensis</name>
    <dbReference type="NCBI Taxonomy" id="390850"/>
    <lineage>
        <taxon>Eukaryota</taxon>
        <taxon>Metazoa</taxon>
        <taxon>Ecdysozoa</taxon>
        <taxon>Nematoda</taxon>
        <taxon>Chromadorea</taxon>
        <taxon>Rhabditida</taxon>
        <taxon>Tylenchina</taxon>
        <taxon>Tylenchomorpha</taxon>
        <taxon>Tylenchoidea</taxon>
        <taxon>Meloidogynidae</taxon>
        <taxon>Meloidogyninae</taxon>
        <taxon>Meloidogyne</taxon>
    </lineage>
</organism>
<reference evidence="1" key="1">
    <citation type="submission" date="2023-11" db="EMBL/GenBank/DDBJ databases">
        <authorList>
            <person name="Poullet M."/>
        </authorList>
    </citation>
    <scope>NUCLEOTIDE SEQUENCE</scope>
    <source>
        <strain evidence="1">E1834</strain>
    </source>
</reference>
<evidence type="ECO:0000313" key="2">
    <source>
        <dbReference type="Proteomes" id="UP001497535"/>
    </source>
</evidence>
<name>A0ACB0ZHT3_MELEN</name>
<sequence>MFSSSTKICLFFLSIFVLFELNNACAGYGATCSGKGQGNCCGGTCYNRKCCIASGGTCTGNANKCCPGTGCQPPGEVGHEYRCM</sequence>
<accession>A0ACB0ZHT3</accession>
<dbReference type="Proteomes" id="UP001497535">
    <property type="component" value="Unassembled WGS sequence"/>
</dbReference>
<evidence type="ECO:0000313" key="1">
    <source>
        <dbReference type="EMBL" id="CAK5078636.1"/>
    </source>
</evidence>
<gene>
    <name evidence="1" type="ORF">MENTE1834_LOCUS25705</name>
</gene>
<comment type="caution">
    <text evidence="1">The sequence shown here is derived from an EMBL/GenBank/DDBJ whole genome shotgun (WGS) entry which is preliminary data.</text>
</comment>
<proteinExistence type="predicted"/>